<protein>
    <submittedName>
        <fullName evidence="1">Uncharacterized protein</fullName>
    </submittedName>
</protein>
<gene>
    <name evidence="1" type="ORF">DXN05_03320</name>
</gene>
<dbReference type="Proteomes" id="UP000261284">
    <property type="component" value="Unassembled WGS sequence"/>
</dbReference>
<organism evidence="1 2">
    <name type="scientific">Deminuibacter soli</name>
    <dbReference type="NCBI Taxonomy" id="2291815"/>
    <lineage>
        <taxon>Bacteria</taxon>
        <taxon>Pseudomonadati</taxon>
        <taxon>Bacteroidota</taxon>
        <taxon>Chitinophagia</taxon>
        <taxon>Chitinophagales</taxon>
        <taxon>Chitinophagaceae</taxon>
        <taxon>Deminuibacter</taxon>
    </lineage>
</organism>
<dbReference type="OrthoDB" id="9949397at2"/>
<name>A0A3E1NQ06_9BACT</name>
<accession>A0A3E1NQ06</accession>
<evidence type="ECO:0000313" key="1">
    <source>
        <dbReference type="EMBL" id="RFM30015.1"/>
    </source>
</evidence>
<evidence type="ECO:0000313" key="2">
    <source>
        <dbReference type="Proteomes" id="UP000261284"/>
    </source>
</evidence>
<dbReference type="RefSeq" id="WP_116845771.1">
    <property type="nucleotide sequence ID" value="NZ_QTJU01000001.1"/>
</dbReference>
<reference evidence="1 2" key="1">
    <citation type="submission" date="2018-08" db="EMBL/GenBank/DDBJ databases">
        <title>Chitinophagaceae sp. K23C18032701, a novel bacterium isolated from forest soil.</title>
        <authorList>
            <person name="Wang C."/>
        </authorList>
    </citation>
    <scope>NUCLEOTIDE SEQUENCE [LARGE SCALE GENOMIC DNA]</scope>
    <source>
        <strain evidence="1 2">K23C18032701</strain>
    </source>
</reference>
<comment type="caution">
    <text evidence="1">The sequence shown here is derived from an EMBL/GenBank/DDBJ whole genome shotgun (WGS) entry which is preliminary data.</text>
</comment>
<proteinExistence type="predicted"/>
<dbReference type="EMBL" id="QTJU01000001">
    <property type="protein sequence ID" value="RFM30015.1"/>
    <property type="molecule type" value="Genomic_DNA"/>
</dbReference>
<keyword evidence="2" id="KW-1185">Reference proteome</keyword>
<sequence length="88" mass="10072">MKVVIKATVPTVYQLSSLHAFKMGSAKHINGSFSAKKEFDTIKEAREYLKDLADDYYEGEPEQKRRHLGEDCLTLDACTAYIEKKEIE</sequence>
<dbReference type="AlphaFoldDB" id="A0A3E1NQ06"/>